<comment type="similarity">
    <text evidence="2 4">Belongs to the pterin-4-alpha-carbinolamine dehydratase family.</text>
</comment>
<comment type="caution">
    <text evidence="5">The sequence shown here is derived from an EMBL/GenBank/DDBJ whole genome shotgun (WGS) entry which is preliminary data.</text>
</comment>
<dbReference type="InterPro" id="IPR001533">
    <property type="entry name" value="Pterin_deHydtase"/>
</dbReference>
<reference evidence="5 6" key="1">
    <citation type="submission" date="2020-08" db="EMBL/GenBank/DDBJ databases">
        <title>Genomic Encyclopedia of Type Strains, Phase III (KMG-III): the genomes of soil and plant-associated and newly described type strains.</title>
        <authorList>
            <person name="Whitman W."/>
        </authorList>
    </citation>
    <scope>NUCLEOTIDE SEQUENCE [LARGE SCALE GENOMIC DNA]</scope>
    <source>
        <strain evidence="5 6">CECT 8572</strain>
    </source>
</reference>
<proteinExistence type="inferred from homology"/>
<name>A0ABR6HM28_9RHOB</name>
<dbReference type="SUPFAM" id="SSF55248">
    <property type="entry name" value="PCD-like"/>
    <property type="match status" value="1"/>
</dbReference>
<sequence>MTERLDEAGRKTLKAAGWQAEPDRDAVTKTFRFSSFVEAFGFMTRCALWAEKLNHHPEWSNSYRTVTVTLTTHDADGLTELDAKLASKMDKLAET</sequence>
<protein>
    <recommendedName>
        <fullName evidence="4">Putative pterin-4-alpha-carbinolamine dehydratase</fullName>
        <shortName evidence="4">PHS</shortName>
        <ecNumber evidence="4">4.2.1.96</ecNumber>
    </recommendedName>
    <alternativeName>
        <fullName evidence="4">4-alpha-hydroxy-tetrahydropterin dehydratase</fullName>
    </alternativeName>
    <alternativeName>
        <fullName evidence="4">Pterin carbinolamine dehydratase</fullName>
        <shortName evidence="4">PCD</shortName>
    </alternativeName>
</protein>
<dbReference type="RefSeq" id="WP_183470562.1">
    <property type="nucleotide sequence ID" value="NZ_CP139691.1"/>
</dbReference>
<comment type="catalytic activity">
    <reaction evidence="1 4">
        <text>(4aS,6R)-4a-hydroxy-L-erythro-5,6,7,8-tetrahydrobiopterin = (6R)-L-erythro-6,7-dihydrobiopterin + H2O</text>
        <dbReference type="Rhea" id="RHEA:11920"/>
        <dbReference type="ChEBI" id="CHEBI:15377"/>
        <dbReference type="ChEBI" id="CHEBI:15642"/>
        <dbReference type="ChEBI" id="CHEBI:43120"/>
        <dbReference type="EC" id="4.2.1.96"/>
    </reaction>
</comment>
<dbReference type="PANTHER" id="PTHR12599">
    <property type="entry name" value="PTERIN-4-ALPHA-CARBINOLAMINE DEHYDRATASE"/>
    <property type="match status" value="1"/>
</dbReference>
<evidence type="ECO:0000256" key="4">
    <source>
        <dbReference type="HAMAP-Rule" id="MF_00434"/>
    </source>
</evidence>
<organism evidence="5 6">
    <name type="scientific">Limimaricola variabilis</name>
    <dbReference type="NCBI Taxonomy" id="1492771"/>
    <lineage>
        <taxon>Bacteria</taxon>
        <taxon>Pseudomonadati</taxon>
        <taxon>Pseudomonadota</taxon>
        <taxon>Alphaproteobacteria</taxon>
        <taxon>Rhodobacterales</taxon>
        <taxon>Paracoccaceae</taxon>
        <taxon>Limimaricola</taxon>
    </lineage>
</organism>
<dbReference type="CDD" id="cd00914">
    <property type="entry name" value="PCD_DCoH_subfamily_b"/>
    <property type="match status" value="1"/>
</dbReference>
<dbReference type="GO" id="GO:0008124">
    <property type="term" value="F:4-alpha-hydroxytetrahydrobiopterin dehydratase activity"/>
    <property type="evidence" value="ECO:0007669"/>
    <property type="project" value="UniProtKB-EC"/>
</dbReference>
<keyword evidence="3 4" id="KW-0456">Lyase</keyword>
<dbReference type="Gene3D" id="3.30.1360.20">
    <property type="entry name" value="Transcriptional coactivator/pterin dehydratase"/>
    <property type="match status" value="1"/>
</dbReference>
<dbReference type="Proteomes" id="UP000576152">
    <property type="component" value="Unassembled WGS sequence"/>
</dbReference>
<evidence type="ECO:0000313" key="5">
    <source>
        <dbReference type="EMBL" id="MBB3711515.1"/>
    </source>
</evidence>
<dbReference type="EC" id="4.2.1.96" evidence="4"/>
<evidence type="ECO:0000256" key="2">
    <source>
        <dbReference type="ARBA" id="ARBA00006472"/>
    </source>
</evidence>
<dbReference type="PANTHER" id="PTHR12599:SF0">
    <property type="entry name" value="PTERIN-4-ALPHA-CARBINOLAMINE DEHYDRATASE"/>
    <property type="match status" value="1"/>
</dbReference>
<accession>A0ABR6HM28</accession>
<dbReference type="NCBIfam" id="NF002018">
    <property type="entry name" value="PRK00823.1-3"/>
    <property type="match status" value="1"/>
</dbReference>
<dbReference type="EMBL" id="JACIBX010000002">
    <property type="protein sequence ID" value="MBB3711515.1"/>
    <property type="molecule type" value="Genomic_DNA"/>
</dbReference>
<gene>
    <name evidence="5" type="ORF">FHS00_001077</name>
</gene>
<keyword evidence="6" id="KW-1185">Reference proteome</keyword>
<dbReference type="Pfam" id="PF01329">
    <property type="entry name" value="Pterin_4a"/>
    <property type="match status" value="1"/>
</dbReference>
<dbReference type="InterPro" id="IPR036428">
    <property type="entry name" value="PCD_sf"/>
</dbReference>
<dbReference type="HAMAP" id="MF_00434">
    <property type="entry name" value="Pterin_4_alpha"/>
    <property type="match status" value="1"/>
</dbReference>
<evidence type="ECO:0000256" key="3">
    <source>
        <dbReference type="ARBA" id="ARBA00023239"/>
    </source>
</evidence>
<evidence type="ECO:0000313" key="6">
    <source>
        <dbReference type="Proteomes" id="UP000576152"/>
    </source>
</evidence>
<evidence type="ECO:0000256" key="1">
    <source>
        <dbReference type="ARBA" id="ARBA00001554"/>
    </source>
</evidence>